<proteinExistence type="predicted"/>
<dbReference type="AlphaFoldDB" id="A0A183J5J2"/>
<protein>
    <submittedName>
        <fullName evidence="4">Dynein light chain</fullName>
    </submittedName>
</protein>
<reference evidence="2 3" key="2">
    <citation type="submission" date="2018-11" db="EMBL/GenBank/DDBJ databases">
        <authorList>
            <consortium name="Pathogen Informatics"/>
        </authorList>
    </citation>
    <scope>NUCLEOTIDE SEQUENCE [LARGE SCALE GENOMIC DNA]</scope>
</reference>
<feature type="region of interest" description="Disordered" evidence="1">
    <location>
        <begin position="20"/>
        <end position="40"/>
    </location>
</feature>
<dbReference type="WBParaSite" id="SBAD_0001152001-mRNA-1">
    <property type="protein sequence ID" value="SBAD_0001152001-mRNA-1"/>
    <property type="gene ID" value="SBAD_0001152001"/>
</dbReference>
<gene>
    <name evidence="2" type="ORF">SBAD_LOCUS11140</name>
</gene>
<keyword evidence="3" id="KW-1185">Reference proteome</keyword>
<dbReference type="Proteomes" id="UP000270296">
    <property type="component" value="Unassembled WGS sequence"/>
</dbReference>
<name>A0A183J5J2_9BILA</name>
<reference evidence="4" key="1">
    <citation type="submission" date="2016-06" db="UniProtKB">
        <authorList>
            <consortium name="WormBaseParasite"/>
        </authorList>
    </citation>
    <scope>IDENTIFICATION</scope>
</reference>
<evidence type="ECO:0000256" key="1">
    <source>
        <dbReference type="SAM" id="MobiDB-lite"/>
    </source>
</evidence>
<evidence type="ECO:0000313" key="4">
    <source>
        <dbReference type="WBParaSite" id="SBAD_0001152001-mRNA-1"/>
    </source>
</evidence>
<evidence type="ECO:0000313" key="2">
    <source>
        <dbReference type="EMBL" id="VDP37419.1"/>
    </source>
</evidence>
<evidence type="ECO:0000313" key="3">
    <source>
        <dbReference type="Proteomes" id="UP000270296"/>
    </source>
</evidence>
<sequence>MTDSEGGGELVDKVVVKSNSDDYPVPISQPSSGRKDWTARASQIRDANVATASRLIEEGMRADEGCVDSFPAEALVTKAQAMLPKFNGDFKKGKSWRLKNSCAPLEVSCY</sequence>
<organism evidence="4">
    <name type="scientific">Soboliphyme baturini</name>
    <dbReference type="NCBI Taxonomy" id="241478"/>
    <lineage>
        <taxon>Eukaryota</taxon>
        <taxon>Metazoa</taxon>
        <taxon>Ecdysozoa</taxon>
        <taxon>Nematoda</taxon>
        <taxon>Enoplea</taxon>
        <taxon>Dorylaimia</taxon>
        <taxon>Dioctophymatida</taxon>
        <taxon>Dioctophymatoidea</taxon>
        <taxon>Soboliphymatidae</taxon>
        <taxon>Soboliphyme</taxon>
    </lineage>
</organism>
<dbReference type="EMBL" id="UZAM01015136">
    <property type="protein sequence ID" value="VDP37419.1"/>
    <property type="molecule type" value="Genomic_DNA"/>
</dbReference>
<accession>A0A183J5J2</accession>